<proteinExistence type="predicted"/>
<dbReference type="PANTHER" id="PTHR18034:SF3">
    <property type="entry name" value="PRE-MRNA-SPLICING FACTOR CWC22 HOMOLOG"/>
    <property type="match status" value="1"/>
</dbReference>
<keyword evidence="2" id="KW-1185">Reference proteome</keyword>
<dbReference type="GO" id="GO:0003723">
    <property type="term" value="F:RNA binding"/>
    <property type="evidence" value="ECO:0007669"/>
    <property type="project" value="TreeGrafter"/>
</dbReference>
<reference evidence="1 2" key="1">
    <citation type="journal article" date="2023" name="bioRxiv">
        <title>Conserved and derived expression patterns and positive selection on dental genes reveal complex evolutionary context of ever-growing rodent molars.</title>
        <authorList>
            <person name="Calamari Z.T."/>
            <person name="Song A."/>
            <person name="Cohen E."/>
            <person name="Akter M."/>
            <person name="Roy R.D."/>
            <person name="Hallikas O."/>
            <person name="Christensen M.M."/>
            <person name="Li P."/>
            <person name="Marangoni P."/>
            <person name="Jernvall J."/>
            <person name="Klein O.D."/>
        </authorList>
    </citation>
    <scope>NUCLEOTIDE SEQUENCE [LARGE SCALE GENOMIC DNA]</scope>
    <source>
        <strain evidence="1">V071</strain>
    </source>
</reference>
<accession>A0AAW0HLJ9</accession>
<dbReference type="EMBL" id="JBBHLL010000464">
    <property type="protein sequence ID" value="KAK7802418.1"/>
    <property type="molecule type" value="Genomic_DNA"/>
</dbReference>
<dbReference type="PANTHER" id="PTHR18034">
    <property type="entry name" value="CELL CYCLE CONTROL PROTEIN CWF22-RELATED"/>
    <property type="match status" value="1"/>
</dbReference>
<dbReference type="InterPro" id="IPR050781">
    <property type="entry name" value="CWC22_splicing_factor"/>
</dbReference>
<evidence type="ECO:0000313" key="2">
    <source>
        <dbReference type="Proteomes" id="UP001488838"/>
    </source>
</evidence>
<dbReference type="Proteomes" id="UP001488838">
    <property type="component" value="Unassembled WGS sequence"/>
</dbReference>
<gene>
    <name evidence="1" type="ORF">U0070_023535</name>
</gene>
<dbReference type="GO" id="GO:0000398">
    <property type="term" value="P:mRNA splicing, via spliceosome"/>
    <property type="evidence" value="ECO:0007669"/>
    <property type="project" value="TreeGrafter"/>
</dbReference>
<sequence length="82" mass="9282">MENTPLRSVAEVFAHLLYTDSLPWSAVECIKLSEGTTPSSSRIFVKILFQELCECMGLPQLNARLKDERDSHSLKDYPDTAH</sequence>
<name>A0AAW0HLJ9_MYOGA</name>
<comment type="caution">
    <text evidence="1">The sequence shown here is derived from an EMBL/GenBank/DDBJ whole genome shotgun (WGS) entry which is preliminary data.</text>
</comment>
<protein>
    <submittedName>
        <fullName evidence="1">Uncharacterized protein</fullName>
    </submittedName>
</protein>
<evidence type="ECO:0000313" key="1">
    <source>
        <dbReference type="EMBL" id="KAK7802418.1"/>
    </source>
</evidence>
<dbReference type="GO" id="GO:0071013">
    <property type="term" value="C:catalytic step 2 spliceosome"/>
    <property type="evidence" value="ECO:0007669"/>
    <property type="project" value="TreeGrafter"/>
</dbReference>
<dbReference type="AlphaFoldDB" id="A0AAW0HLJ9"/>
<organism evidence="1 2">
    <name type="scientific">Myodes glareolus</name>
    <name type="common">Bank vole</name>
    <name type="synonym">Clethrionomys glareolus</name>
    <dbReference type="NCBI Taxonomy" id="447135"/>
    <lineage>
        <taxon>Eukaryota</taxon>
        <taxon>Metazoa</taxon>
        <taxon>Chordata</taxon>
        <taxon>Craniata</taxon>
        <taxon>Vertebrata</taxon>
        <taxon>Euteleostomi</taxon>
        <taxon>Mammalia</taxon>
        <taxon>Eutheria</taxon>
        <taxon>Euarchontoglires</taxon>
        <taxon>Glires</taxon>
        <taxon>Rodentia</taxon>
        <taxon>Myomorpha</taxon>
        <taxon>Muroidea</taxon>
        <taxon>Cricetidae</taxon>
        <taxon>Arvicolinae</taxon>
        <taxon>Myodes</taxon>
    </lineage>
</organism>